<accession>A0A9N9GR04</accession>
<reference evidence="1" key="1">
    <citation type="submission" date="2021-06" db="EMBL/GenBank/DDBJ databases">
        <authorList>
            <person name="Kallberg Y."/>
            <person name="Tangrot J."/>
            <person name="Rosling A."/>
        </authorList>
    </citation>
    <scope>NUCLEOTIDE SEQUENCE</scope>
    <source>
        <strain evidence="1">87-6 pot B 2015</strain>
    </source>
</reference>
<proteinExistence type="predicted"/>
<keyword evidence="2" id="KW-1185">Reference proteome</keyword>
<sequence>MYLNDDSLDSSHYVSASEMFNDFLYKSSRAELKLITNINEYLMVEKGICEDMTMANHRYAKANNPKCSDYNPGKPTFWILYDDMNALYSDAEIGYMLEVDLEASVHLYDFFVNYPLAPKKQIVLEE</sequence>
<dbReference type="AlphaFoldDB" id="A0A9N9GR04"/>
<name>A0A9N9GR04_FUNMO</name>
<gene>
    <name evidence="1" type="ORF">FMOSSE_LOCUS10116</name>
</gene>
<organism evidence="1 2">
    <name type="scientific">Funneliformis mosseae</name>
    <name type="common">Endomycorrhizal fungus</name>
    <name type="synonym">Glomus mosseae</name>
    <dbReference type="NCBI Taxonomy" id="27381"/>
    <lineage>
        <taxon>Eukaryota</taxon>
        <taxon>Fungi</taxon>
        <taxon>Fungi incertae sedis</taxon>
        <taxon>Mucoromycota</taxon>
        <taxon>Glomeromycotina</taxon>
        <taxon>Glomeromycetes</taxon>
        <taxon>Glomerales</taxon>
        <taxon>Glomeraceae</taxon>
        <taxon>Funneliformis</taxon>
    </lineage>
</organism>
<dbReference type="Proteomes" id="UP000789375">
    <property type="component" value="Unassembled WGS sequence"/>
</dbReference>
<dbReference type="EMBL" id="CAJVPP010003214">
    <property type="protein sequence ID" value="CAG8623598.1"/>
    <property type="molecule type" value="Genomic_DNA"/>
</dbReference>
<evidence type="ECO:0000313" key="1">
    <source>
        <dbReference type="EMBL" id="CAG8623598.1"/>
    </source>
</evidence>
<comment type="caution">
    <text evidence="1">The sequence shown here is derived from an EMBL/GenBank/DDBJ whole genome shotgun (WGS) entry which is preliminary data.</text>
</comment>
<evidence type="ECO:0000313" key="2">
    <source>
        <dbReference type="Proteomes" id="UP000789375"/>
    </source>
</evidence>
<protein>
    <submittedName>
        <fullName evidence="1">13928_t:CDS:1</fullName>
    </submittedName>
</protein>